<dbReference type="RefSeq" id="WP_394832231.1">
    <property type="nucleotide sequence ID" value="NZ_CP089929.1"/>
</dbReference>
<evidence type="ECO:0000313" key="2">
    <source>
        <dbReference type="Proteomes" id="UP001374803"/>
    </source>
</evidence>
<sequence length="515" mass="54178">MMFRSRPGRVRCALGLTFVPVLAYALLGSLGACDYVAYVGNYDIPDGTVTDAGPDVDADIDASVPCGPKSCFAPATCLDPQGEGKCSNDIMSISAGGETTCAFLADASLWCWGGNQFGALGLSSEGDSQCDPGDGTRVACRHKPSPVPGMNDVIHVSAGLRSVCAVKRDNSLWCWGNNHFGQLGHAPNTAGDRLCPMVNEGTSLAPAEECNSVPTRVEGLSAIEVVVNRDHACAIKTDGLVVCWGKNQSYALGTQAIGQGEATHVPQPVDSLKKSLHLATGISSYHTCAIVGERQQVWCWGANNFNELGHPKTRDTECSGNCSFKASPVVQSNGDAAADVPLDKVTELAVGYTFACALRDGRVYCWGSNDFGTLGKDAVGSSNPNQIQALPLARGLGGRFIHACAATEEQRVFCWGANLLGAVGTGDILGERCKETSACRLSPYNTTLDHVVGIAVGASTSYALFDKRWAISAWGDNSTARLGHPQNEAGDFTNCGDIPHESVCNATPRPIPRFP</sequence>
<dbReference type="InterPro" id="IPR009091">
    <property type="entry name" value="RCC1/BLIP-II"/>
</dbReference>
<name>A0ABZ2KV90_9BACT</name>
<evidence type="ECO:0000313" key="1">
    <source>
        <dbReference type="EMBL" id="WXB02603.1"/>
    </source>
</evidence>
<dbReference type="Pfam" id="PF13540">
    <property type="entry name" value="RCC1_2"/>
    <property type="match status" value="4"/>
</dbReference>
<dbReference type="PANTHER" id="PTHR45982">
    <property type="entry name" value="REGULATOR OF CHROMOSOME CONDENSATION"/>
    <property type="match status" value="1"/>
</dbReference>
<accession>A0ABZ2KV90</accession>
<proteinExistence type="predicted"/>
<organism evidence="1 2">
    <name type="scientific">Pendulispora rubella</name>
    <dbReference type="NCBI Taxonomy" id="2741070"/>
    <lineage>
        <taxon>Bacteria</taxon>
        <taxon>Pseudomonadati</taxon>
        <taxon>Myxococcota</taxon>
        <taxon>Myxococcia</taxon>
        <taxon>Myxococcales</taxon>
        <taxon>Sorangiineae</taxon>
        <taxon>Pendulisporaceae</taxon>
        <taxon>Pendulispora</taxon>
    </lineage>
</organism>
<dbReference type="InterPro" id="IPR000408">
    <property type="entry name" value="Reg_chr_condens"/>
</dbReference>
<dbReference type="EMBL" id="CP089983">
    <property type="protein sequence ID" value="WXB02603.1"/>
    <property type="molecule type" value="Genomic_DNA"/>
</dbReference>
<keyword evidence="2" id="KW-1185">Reference proteome</keyword>
<dbReference type="Gene3D" id="2.130.10.30">
    <property type="entry name" value="Regulator of chromosome condensation 1/beta-lactamase-inhibitor protein II"/>
    <property type="match status" value="2"/>
</dbReference>
<protein>
    <recommendedName>
        <fullName evidence="3">BNR repeat domain protein</fullName>
    </recommendedName>
</protein>
<dbReference type="PROSITE" id="PS50012">
    <property type="entry name" value="RCC1_3"/>
    <property type="match status" value="4"/>
</dbReference>
<gene>
    <name evidence="1" type="ORF">LVJ94_37520</name>
</gene>
<evidence type="ECO:0008006" key="3">
    <source>
        <dbReference type="Google" id="ProtNLM"/>
    </source>
</evidence>
<dbReference type="PROSITE" id="PS51257">
    <property type="entry name" value="PROKAR_LIPOPROTEIN"/>
    <property type="match status" value="1"/>
</dbReference>
<dbReference type="PANTHER" id="PTHR45982:SF1">
    <property type="entry name" value="REGULATOR OF CHROMOSOME CONDENSATION"/>
    <property type="match status" value="1"/>
</dbReference>
<dbReference type="Proteomes" id="UP001374803">
    <property type="component" value="Chromosome"/>
</dbReference>
<reference evidence="1" key="1">
    <citation type="submission" date="2021-12" db="EMBL/GenBank/DDBJ databases">
        <title>Discovery of the Pendulisporaceae a myxobacterial family with distinct sporulation behavior and unique specialized metabolism.</title>
        <authorList>
            <person name="Garcia R."/>
            <person name="Popoff A."/>
            <person name="Bader C.D."/>
            <person name="Loehr J."/>
            <person name="Walesch S."/>
            <person name="Walt C."/>
            <person name="Boldt J."/>
            <person name="Bunk B."/>
            <person name="Haeckl F.J.F.P.J."/>
            <person name="Gunesch A.P."/>
            <person name="Birkelbach J."/>
            <person name="Nuebel U."/>
            <person name="Pietschmann T."/>
            <person name="Bach T."/>
            <person name="Mueller R."/>
        </authorList>
    </citation>
    <scope>NUCLEOTIDE SEQUENCE</scope>
    <source>
        <strain evidence="1">MSr11367</strain>
    </source>
</reference>
<dbReference type="InterPro" id="IPR051553">
    <property type="entry name" value="Ran_GTPase-activating"/>
</dbReference>
<dbReference type="SUPFAM" id="SSF50985">
    <property type="entry name" value="RCC1/BLIP-II"/>
    <property type="match status" value="2"/>
</dbReference>
<dbReference type="PRINTS" id="PR00633">
    <property type="entry name" value="RCCNDNSATION"/>
</dbReference>